<reference evidence="2 3" key="1">
    <citation type="submission" date="2021-03" db="EMBL/GenBank/DDBJ databases">
        <title>Genomic Encyclopedia of Type Strains, Phase IV (KMG-IV): sequencing the most valuable type-strain genomes for metagenomic binning, comparative biology and taxonomic classification.</title>
        <authorList>
            <person name="Goeker M."/>
        </authorList>
    </citation>
    <scope>NUCLEOTIDE SEQUENCE [LARGE SCALE GENOMIC DNA]</scope>
    <source>
        <strain evidence="2 3">DSM 1289</strain>
    </source>
</reference>
<evidence type="ECO:0000313" key="2">
    <source>
        <dbReference type="EMBL" id="MBP1856108.1"/>
    </source>
</evidence>
<evidence type="ECO:0000313" key="3">
    <source>
        <dbReference type="Proteomes" id="UP000767291"/>
    </source>
</evidence>
<protein>
    <recommendedName>
        <fullName evidence="1">DUF3298 domain-containing protein</fullName>
    </recommendedName>
</protein>
<dbReference type="InterPro" id="IPR037126">
    <property type="entry name" value="PdaC/RsiV-like_sf"/>
</dbReference>
<dbReference type="Gene3D" id="3.30.565.40">
    <property type="entry name" value="Fervidobacterium nodosum Rt17-B1 like"/>
    <property type="match status" value="1"/>
</dbReference>
<proteinExistence type="predicted"/>
<name>A0ABS4EDU3_9FIRM</name>
<dbReference type="Pfam" id="PF11738">
    <property type="entry name" value="DUF3298"/>
    <property type="match status" value="1"/>
</dbReference>
<dbReference type="EMBL" id="JAGGJX010000006">
    <property type="protein sequence ID" value="MBP1856108.1"/>
    <property type="molecule type" value="Genomic_DNA"/>
</dbReference>
<dbReference type="Proteomes" id="UP000767291">
    <property type="component" value="Unassembled WGS sequence"/>
</dbReference>
<sequence>MINNRATGNCSHNILYVRFNEDFGREGFFSFDMQYPSLFNIAGQPNGGNPAVLRNVSSAIEKSVNYYKESISMEAANYNKVAENNSQSPTRFDVTSTYAVTFNMNSILSCILDLKGQARSIGVLYNTLSNYNVDLITGRELTLADVFNTNVDYINLVSEYIKSTINENVSWYYALDDFEIPTEQAFYLTFDGVVIYFGVDEIAPKEFGIPKFKMKYADFATDINPRLFCAF</sequence>
<feature type="domain" description="DUF3298" evidence="1">
    <location>
        <begin position="144"/>
        <end position="216"/>
    </location>
</feature>
<accession>A0ABS4EDU3</accession>
<dbReference type="RefSeq" id="WP_209457454.1">
    <property type="nucleotide sequence ID" value="NZ_BAAACS010000016.1"/>
</dbReference>
<keyword evidence="3" id="KW-1185">Reference proteome</keyword>
<organism evidence="2 3">
    <name type="scientific">Metaclostridioides mangenotii</name>
    <dbReference type="NCBI Taxonomy" id="1540"/>
    <lineage>
        <taxon>Bacteria</taxon>
        <taxon>Bacillati</taxon>
        <taxon>Bacillota</taxon>
        <taxon>Clostridia</taxon>
        <taxon>Peptostreptococcales</taxon>
        <taxon>Peptostreptococcaceae</taxon>
        <taxon>Metaclostridioides</taxon>
    </lineage>
</organism>
<dbReference type="Gene3D" id="3.90.640.20">
    <property type="entry name" value="Heat-shock cognate protein, ATPase"/>
    <property type="match status" value="1"/>
</dbReference>
<comment type="caution">
    <text evidence="2">The sequence shown here is derived from an EMBL/GenBank/DDBJ whole genome shotgun (WGS) entry which is preliminary data.</text>
</comment>
<evidence type="ECO:0000259" key="1">
    <source>
        <dbReference type="Pfam" id="PF11738"/>
    </source>
</evidence>
<gene>
    <name evidence="2" type="ORF">J2Z43_002510</name>
</gene>
<dbReference type="InterPro" id="IPR021729">
    <property type="entry name" value="DUF3298"/>
</dbReference>